<dbReference type="Gene3D" id="3.10.129.10">
    <property type="entry name" value="Hotdog Thioesterase"/>
    <property type="match status" value="1"/>
</dbReference>
<dbReference type="eggNOG" id="COG3884">
    <property type="taxonomic scope" value="Bacteria"/>
</dbReference>
<dbReference type="PATRIC" id="fig|710421.3.peg.3526"/>
<dbReference type="GO" id="GO:0016790">
    <property type="term" value="F:thiolester hydrolase activity"/>
    <property type="evidence" value="ECO:0007669"/>
    <property type="project" value="InterPro"/>
</dbReference>
<evidence type="ECO:0000259" key="2">
    <source>
        <dbReference type="Pfam" id="PF20791"/>
    </source>
</evidence>
<feature type="domain" description="Acyl-ACP thioesterase N-terminal hotdog" evidence="1">
    <location>
        <begin position="17"/>
        <end position="138"/>
    </location>
</feature>
<evidence type="ECO:0000313" key="3">
    <source>
        <dbReference type="EMBL" id="AFM18261.1"/>
    </source>
</evidence>
<dbReference type="STRING" id="710421.Mycch_3525"/>
<sequence>MPTNDVDHRLSAQPEAGYVYRTAWRVATGDVGGDLNLRLDGVARYIQEVGAENLVDAGEAEEHPHWLVQRTVIDVIEPIEFPNEIAFSRWCSALSLRWCTMRVDLVGSDGGRIETEGFWIAMNAKTLTPQRATDTLLERFGSTTTEHRLKWRPWLTNPDAVDHSVPFALRRTDIDLFEHVTNTAYWHAIHEVMALVPDVCEPPYRAVIEYRKPIKYGEDVTIGWTRGGDGEIPDVHIALTVGDDVRAAALLRKL</sequence>
<dbReference type="RefSeq" id="WP_014816736.1">
    <property type="nucleotide sequence ID" value="NC_018027.1"/>
</dbReference>
<dbReference type="GO" id="GO:0006633">
    <property type="term" value="P:fatty acid biosynthetic process"/>
    <property type="evidence" value="ECO:0007669"/>
    <property type="project" value="InterPro"/>
</dbReference>
<dbReference type="OrthoDB" id="5242854at2"/>
<dbReference type="KEGG" id="mcb:Mycch_3525"/>
<gene>
    <name evidence="3" type="ordered locus">Mycch_3525</name>
</gene>
<dbReference type="Proteomes" id="UP000006057">
    <property type="component" value="Chromosome"/>
</dbReference>
<dbReference type="AlphaFoldDB" id="I4BLV4"/>
<dbReference type="InterPro" id="IPR002864">
    <property type="entry name" value="Acyl-ACP_thioesterase_NHD"/>
</dbReference>
<proteinExistence type="predicted"/>
<dbReference type="InterPro" id="IPR049427">
    <property type="entry name" value="Acyl-ACP_TE_C"/>
</dbReference>
<dbReference type="HOGENOM" id="CLU_082975_0_0_11"/>
<reference evidence="3 4" key="1">
    <citation type="submission" date="2012-06" db="EMBL/GenBank/DDBJ databases">
        <title>Complete sequence of chromosome of Mycobacterium chubuense NBB4.</title>
        <authorList>
            <consortium name="US DOE Joint Genome Institute"/>
            <person name="Lucas S."/>
            <person name="Han J."/>
            <person name="Lapidus A."/>
            <person name="Cheng J.-F."/>
            <person name="Goodwin L."/>
            <person name="Pitluck S."/>
            <person name="Peters L."/>
            <person name="Mikhailova N."/>
            <person name="Teshima H."/>
            <person name="Detter J.C."/>
            <person name="Han C."/>
            <person name="Tapia R."/>
            <person name="Land M."/>
            <person name="Hauser L."/>
            <person name="Kyrpides N."/>
            <person name="Ivanova N."/>
            <person name="Pagani I."/>
            <person name="Mattes T."/>
            <person name="Holmes A."/>
            <person name="Rutledge P."/>
            <person name="Paulsen I."/>
            <person name="Coleman N."/>
            <person name="Woyke T."/>
        </authorList>
    </citation>
    <scope>NUCLEOTIDE SEQUENCE [LARGE SCALE GENOMIC DNA]</scope>
    <source>
        <strain evidence="3 4">NBB4</strain>
    </source>
</reference>
<dbReference type="SUPFAM" id="SSF54637">
    <property type="entry name" value="Thioesterase/thiol ester dehydrase-isomerase"/>
    <property type="match status" value="2"/>
</dbReference>
<protein>
    <submittedName>
        <fullName evidence="3">Acyl-ACP thioesterase</fullName>
    </submittedName>
</protein>
<dbReference type="Pfam" id="PF01643">
    <property type="entry name" value="Acyl-ACP_TE"/>
    <property type="match status" value="1"/>
</dbReference>
<organism evidence="3 4">
    <name type="scientific">Mycolicibacterium chubuense (strain NBB4)</name>
    <name type="common">Mycobacterium chubuense</name>
    <dbReference type="NCBI Taxonomy" id="710421"/>
    <lineage>
        <taxon>Bacteria</taxon>
        <taxon>Bacillati</taxon>
        <taxon>Actinomycetota</taxon>
        <taxon>Actinomycetes</taxon>
        <taxon>Mycobacteriales</taxon>
        <taxon>Mycobacteriaceae</taxon>
        <taxon>Mycolicibacterium</taxon>
    </lineage>
</organism>
<accession>I4BLV4</accession>
<feature type="domain" description="Acyl-ACP thioesterase-like C-terminal" evidence="2">
    <location>
        <begin position="161"/>
        <end position="226"/>
    </location>
</feature>
<dbReference type="EMBL" id="CP003053">
    <property type="protein sequence ID" value="AFM18261.1"/>
    <property type="molecule type" value="Genomic_DNA"/>
</dbReference>
<evidence type="ECO:0000259" key="1">
    <source>
        <dbReference type="Pfam" id="PF01643"/>
    </source>
</evidence>
<keyword evidence="4" id="KW-1185">Reference proteome</keyword>
<dbReference type="Pfam" id="PF20791">
    <property type="entry name" value="Acyl-ACP_TE_C"/>
    <property type="match status" value="1"/>
</dbReference>
<evidence type="ECO:0000313" key="4">
    <source>
        <dbReference type="Proteomes" id="UP000006057"/>
    </source>
</evidence>
<name>I4BLV4_MYCCN</name>
<dbReference type="InterPro" id="IPR029069">
    <property type="entry name" value="HotDog_dom_sf"/>
</dbReference>